<accession>A0AAD4EQY8</accession>
<dbReference type="InterPro" id="IPR011058">
    <property type="entry name" value="Cyanovirin-N"/>
</dbReference>
<dbReference type="SUPFAM" id="SSF51322">
    <property type="entry name" value="Cyanovirin-N"/>
    <property type="match status" value="1"/>
</dbReference>
<protein>
    <recommendedName>
        <fullName evidence="1">Cyanovirin-N domain-containing protein</fullName>
    </recommendedName>
</protein>
<dbReference type="PANTHER" id="PTHR42076">
    <property type="entry name" value="CYANOVIRIN-N HOMOLOG"/>
    <property type="match status" value="1"/>
</dbReference>
<keyword evidence="3" id="KW-1185">Reference proteome</keyword>
<sequence length="120" mass="13541">MESFSNFHTSAKDIRVEEGHILAARLYDPLDKRSHYTSIDLNHCIGNVDGHFQWGAENFTESAENIRLSLEGPDSVPMLHAELKNSRGQFVDAEVNLSEHIGNRDASFLLDPECRPRSSM</sequence>
<dbReference type="Proteomes" id="UP001197093">
    <property type="component" value="Unassembled WGS sequence"/>
</dbReference>
<comment type="caution">
    <text evidence="2">The sequence shown here is derived from an EMBL/GenBank/DDBJ whole genome shotgun (WGS) entry which is preliminary data.</text>
</comment>
<evidence type="ECO:0000313" key="2">
    <source>
        <dbReference type="EMBL" id="KAG7285756.1"/>
    </source>
</evidence>
<dbReference type="PANTHER" id="PTHR42076:SF1">
    <property type="entry name" value="CYANOVIRIN-N DOMAIN-CONTAINING PROTEIN"/>
    <property type="match status" value="1"/>
</dbReference>
<dbReference type="InterPro" id="IPR036673">
    <property type="entry name" value="Cyanovirin-N_sf"/>
</dbReference>
<dbReference type="AlphaFoldDB" id="A0AAD4EQY8"/>
<dbReference type="Gene3D" id="2.30.60.10">
    <property type="entry name" value="Cyanovirin-N"/>
    <property type="match status" value="1"/>
</dbReference>
<evidence type="ECO:0000313" key="3">
    <source>
        <dbReference type="Proteomes" id="UP001197093"/>
    </source>
</evidence>
<gene>
    <name evidence="2" type="ORF">NEMBOFW57_008050</name>
</gene>
<evidence type="ECO:0000259" key="1">
    <source>
        <dbReference type="SMART" id="SM01111"/>
    </source>
</evidence>
<dbReference type="SMART" id="SM01111">
    <property type="entry name" value="CVNH"/>
    <property type="match status" value="1"/>
</dbReference>
<dbReference type="Pfam" id="PF08881">
    <property type="entry name" value="CVNH"/>
    <property type="match status" value="1"/>
</dbReference>
<dbReference type="EMBL" id="JAHCVI010000004">
    <property type="protein sequence ID" value="KAG7285756.1"/>
    <property type="molecule type" value="Genomic_DNA"/>
</dbReference>
<name>A0AAD4EQY8_9PEZI</name>
<reference evidence="2" key="1">
    <citation type="submission" date="2023-02" db="EMBL/GenBank/DDBJ databases">
        <authorList>
            <person name="Palmer J.M."/>
        </authorList>
    </citation>
    <scope>NUCLEOTIDE SEQUENCE</scope>
    <source>
        <strain evidence="2">FW57</strain>
    </source>
</reference>
<feature type="domain" description="Cyanovirin-N" evidence="1">
    <location>
        <begin position="6"/>
        <end position="110"/>
    </location>
</feature>
<organism evidence="2 3">
    <name type="scientific">Staphylotrichum longicolle</name>
    <dbReference type="NCBI Taxonomy" id="669026"/>
    <lineage>
        <taxon>Eukaryota</taxon>
        <taxon>Fungi</taxon>
        <taxon>Dikarya</taxon>
        <taxon>Ascomycota</taxon>
        <taxon>Pezizomycotina</taxon>
        <taxon>Sordariomycetes</taxon>
        <taxon>Sordariomycetidae</taxon>
        <taxon>Sordariales</taxon>
        <taxon>Chaetomiaceae</taxon>
        <taxon>Staphylotrichum</taxon>
    </lineage>
</organism>
<proteinExistence type="predicted"/>